<dbReference type="PANTHER" id="PTHR48081">
    <property type="entry name" value="AB HYDROLASE SUPERFAMILY PROTEIN C4A8.06C"/>
    <property type="match status" value="1"/>
</dbReference>
<dbReference type="AlphaFoldDB" id="A0AAV2HLJ6"/>
<accession>A0AAV2HLJ6</accession>
<evidence type="ECO:0000313" key="4">
    <source>
        <dbReference type="Proteomes" id="UP001497497"/>
    </source>
</evidence>
<dbReference type="EMBL" id="CAXITT010000168">
    <property type="protein sequence ID" value="CAL1534332.1"/>
    <property type="molecule type" value="Genomic_DNA"/>
</dbReference>
<dbReference type="Pfam" id="PF07859">
    <property type="entry name" value="Abhydrolase_3"/>
    <property type="match status" value="1"/>
</dbReference>
<dbReference type="InterPro" id="IPR013094">
    <property type="entry name" value="AB_hydrolase_3"/>
</dbReference>
<dbReference type="SUPFAM" id="SSF53474">
    <property type="entry name" value="alpha/beta-Hydrolases"/>
    <property type="match status" value="1"/>
</dbReference>
<keyword evidence="4" id="KW-1185">Reference proteome</keyword>
<dbReference type="PANTHER" id="PTHR48081:SF8">
    <property type="entry name" value="ALPHA_BETA HYDROLASE FOLD-3 DOMAIN-CONTAINING PROTEIN-RELATED"/>
    <property type="match status" value="1"/>
</dbReference>
<dbReference type="InterPro" id="IPR029058">
    <property type="entry name" value="AB_hydrolase_fold"/>
</dbReference>
<protein>
    <recommendedName>
        <fullName evidence="2">Alpha/beta hydrolase fold-3 domain-containing protein</fullName>
    </recommendedName>
</protein>
<organism evidence="3 4">
    <name type="scientific">Lymnaea stagnalis</name>
    <name type="common">Great pond snail</name>
    <name type="synonym">Helix stagnalis</name>
    <dbReference type="NCBI Taxonomy" id="6523"/>
    <lineage>
        <taxon>Eukaryota</taxon>
        <taxon>Metazoa</taxon>
        <taxon>Spiralia</taxon>
        <taxon>Lophotrochozoa</taxon>
        <taxon>Mollusca</taxon>
        <taxon>Gastropoda</taxon>
        <taxon>Heterobranchia</taxon>
        <taxon>Euthyneura</taxon>
        <taxon>Panpulmonata</taxon>
        <taxon>Hygrophila</taxon>
        <taxon>Lymnaeoidea</taxon>
        <taxon>Lymnaeidae</taxon>
        <taxon>Lymnaea</taxon>
    </lineage>
</organism>
<evidence type="ECO:0000313" key="3">
    <source>
        <dbReference type="EMBL" id="CAL1534332.1"/>
    </source>
</evidence>
<evidence type="ECO:0000256" key="1">
    <source>
        <dbReference type="ARBA" id="ARBA00022801"/>
    </source>
</evidence>
<evidence type="ECO:0000259" key="2">
    <source>
        <dbReference type="Pfam" id="PF07859"/>
    </source>
</evidence>
<reference evidence="3 4" key="1">
    <citation type="submission" date="2024-04" db="EMBL/GenBank/DDBJ databases">
        <authorList>
            <consortium name="Genoscope - CEA"/>
            <person name="William W."/>
        </authorList>
    </citation>
    <scope>NUCLEOTIDE SEQUENCE [LARGE SCALE GENOMIC DNA]</scope>
</reference>
<gene>
    <name evidence="3" type="ORF">GSLYS_00008292001</name>
</gene>
<dbReference type="InterPro" id="IPR050300">
    <property type="entry name" value="GDXG_lipolytic_enzyme"/>
</dbReference>
<keyword evidence="1" id="KW-0378">Hydrolase</keyword>
<dbReference type="Proteomes" id="UP001497497">
    <property type="component" value="Unassembled WGS sequence"/>
</dbReference>
<sequence>MATTDTNPWLEVSKTYHVHQETLAYTQACLAMGSRPISELSIKEARAHALKFNITFNGSVPFDGEETEFTIPSPSNEEGVPVTIYAPNSRPDVPAILVYFHGGSLIMGSRKTHENSLKRISEQSGAIIVSVEYRLLPCEEDPLAPFNDAVAVTEWIMKFREAVGGARDSKIGVGGDSAGGQITCSVINDIHDLDFQVLIYPVTDFSCSLPSFQEFRKIPAFNTDALEWRFTITNPPIPDAGSNPRVNPSARLNLELSPPTLIVCAQLDPVRDACLEFANKLRSAGVEVKEVMIDAVPHGFFSVPGIFKTKAAEAFKHVSEFLQMF</sequence>
<dbReference type="GO" id="GO:0016787">
    <property type="term" value="F:hydrolase activity"/>
    <property type="evidence" value="ECO:0007669"/>
    <property type="project" value="UniProtKB-KW"/>
</dbReference>
<name>A0AAV2HLJ6_LYMST</name>
<proteinExistence type="predicted"/>
<comment type="caution">
    <text evidence="3">The sequence shown here is derived from an EMBL/GenBank/DDBJ whole genome shotgun (WGS) entry which is preliminary data.</text>
</comment>
<feature type="domain" description="Alpha/beta hydrolase fold-3" evidence="2">
    <location>
        <begin position="97"/>
        <end position="301"/>
    </location>
</feature>
<dbReference type="Gene3D" id="3.40.50.1820">
    <property type="entry name" value="alpha/beta hydrolase"/>
    <property type="match status" value="1"/>
</dbReference>